<dbReference type="EMBL" id="ACYG01000019">
    <property type="protein sequence ID" value="EEV18054.1"/>
    <property type="molecule type" value="Genomic_DNA"/>
</dbReference>
<evidence type="ECO:0000313" key="2">
    <source>
        <dbReference type="Proteomes" id="UP000005709"/>
    </source>
</evidence>
<dbReference type="AlphaFoldDB" id="C8PG16"/>
<evidence type="ECO:0000313" key="1">
    <source>
        <dbReference type="EMBL" id="EEV18054.1"/>
    </source>
</evidence>
<proteinExistence type="predicted"/>
<protein>
    <submittedName>
        <fullName evidence="1">Uncharacterized protein</fullName>
    </submittedName>
</protein>
<accession>C8PG16</accession>
<organism evidence="1 2">
    <name type="scientific">Campylobacter gracilis RM3268</name>
    <dbReference type="NCBI Taxonomy" id="553220"/>
    <lineage>
        <taxon>Bacteria</taxon>
        <taxon>Pseudomonadati</taxon>
        <taxon>Campylobacterota</taxon>
        <taxon>Epsilonproteobacteria</taxon>
        <taxon>Campylobacterales</taxon>
        <taxon>Campylobacteraceae</taxon>
        <taxon>Campylobacter</taxon>
    </lineage>
</organism>
<gene>
    <name evidence="1" type="ORF">CAMGR0001_0809</name>
</gene>
<sequence>MLKFVFKSRAEPYRAVQIRANFKLYRAEQNALRSVPHHAVCIKFCVALH</sequence>
<keyword evidence="2" id="KW-1185">Reference proteome</keyword>
<name>C8PG16_9BACT</name>
<reference evidence="1 2" key="1">
    <citation type="submission" date="2009-07" db="EMBL/GenBank/DDBJ databases">
        <authorList>
            <person name="Madupu R."/>
            <person name="Sebastian Y."/>
            <person name="Durkin A.S."/>
            <person name="Torralba M."/>
            <person name="Methe B."/>
            <person name="Sutton G.G."/>
            <person name="Strausberg R.L."/>
            <person name="Nelson K.E."/>
        </authorList>
    </citation>
    <scope>NUCLEOTIDE SEQUENCE [LARGE SCALE GENOMIC DNA]</scope>
    <source>
        <strain evidence="1 2">RM3268</strain>
    </source>
</reference>
<dbReference type="Proteomes" id="UP000005709">
    <property type="component" value="Unassembled WGS sequence"/>
</dbReference>
<comment type="caution">
    <text evidence="1">The sequence shown here is derived from an EMBL/GenBank/DDBJ whole genome shotgun (WGS) entry which is preliminary data.</text>
</comment>